<keyword evidence="3" id="KW-1133">Transmembrane helix</keyword>
<evidence type="ECO:0000256" key="3">
    <source>
        <dbReference type="SAM" id="Phobius"/>
    </source>
</evidence>
<dbReference type="EMBL" id="CTEC01000002">
    <property type="protein sequence ID" value="CQD20701.1"/>
    <property type="molecule type" value="Genomic_DNA"/>
</dbReference>
<dbReference type="GO" id="GO:0016020">
    <property type="term" value="C:membrane"/>
    <property type="evidence" value="ECO:0007669"/>
    <property type="project" value="UniProtKB-SubCell"/>
</dbReference>
<keyword evidence="3" id="KW-0812">Transmembrane</keyword>
<dbReference type="PANTHER" id="PTHR37042">
    <property type="entry name" value="OUTER MEMBRANE PROTEIN RV1973"/>
    <property type="match status" value="1"/>
</dbReference>
<organism evidence="4 5">
    <name type="scientific">Mycobacterium europaeum</name>
    <dbReference type="NCBI Taxonomy" id="761804"/>
    <lineage>
        <taxon>Bacteria</taxon>
        <taxon>Bacillati</taxon>
        <taxon>Actinomycetota</taxon>
        <taxon>Actinomycetes</taxon>
        <taxon>Mycobacteriales</taxon>
        <taxon>Mycobacteriaceae</taxon>
        <taxon>Mycobacterium</taxon>
        <taxon>Mycobacterium simiae complex</taxon>
    </lineage>
</organism>
<comment type="subcellular location">
    <subcellularLocation>
        <location evidence="1">Membrane</location>
    </subcellularLocation>
</comment>
<feature type="transmembrane region" description="Helical" evidence="3">
    <location>
        <begin position="28"/>
        <end position="48"/>
    </location>
</feature>
<dbReference type="Proteomes" id="UP000199601">
    <property type="component" value="Unassembled WGS sequence"/>
</dbReference>
<accession>A0A0U1DQC3</accession>
<gene>
    <name evidence="4" type="ORF">BN000_04997</name>
</gene>
<name>A0A0U1DQC3_9MYCO</name>
<proteinExistence type="predicted"/>
<sequence>MRKRSGREVDGPTDGVPERAHRINWSRVLAYGVIPGLALALASTAAVLKWQGSSIADADRGRIEATQAARDATAALLTYRPDTVERDLAAARDRLTGRFKDAYTSLTRDVVIPGSKQRHISALATVQSAASVSAGPDHGVVLLFVNQTTVVGADAPAYTASSVRVTLDKVGGRWLISGFDPV</sequence>
<evidence type="ECO:0000313" key="5">
    <source>
        <dbReference type="Proteomes" id="UP000199601"/>
    </source>
</evidence>
<reference evidence="5" key="1">
    <citation type="submission" date="2015-03" db="EMBL/GenBank/DDBJ databases">
        <authorList>
            <person name="Urmite Genomes"/>
        </authorList>
    </citation>
    <scope>NUCLEOTIDE SEQUENCE [LARGE SCALE GENOMIC DNA]</scope>
    <source>
        <strain evidence="5">CSUR P1344</strain>
    </source>
</reference>
<dbReference type="AlphaFoldDB" id="A0A0U1DQC3"/>
<evidence type="ECO:0000313" key="4">
    <source>
        <dbReference type="EMBL" id="CQD20701.1"/>
    </source>
</evidence>
<evidence type="ECO:0000256" key="2">
    <source>
        <dbReference type="ARBA" id="ARBA00023136"/>
    </source>
</evidence>
<evidence type="ECO:0000256" key="1">
    <source>
        <dbReference type="ARBA" id="ARBA00004370"/>
    </source>
</evidence>
<keyword evidence="5" id="KW-1185">Reference proteome</keyword>
<protein>
    <submittedName>
        <fullName evidence="4">Mce associated membrane protein</fullName>
    </submittedName>
</protein>
<keyword evidence="2 3" id="KW-0472">Membrane</keyword>
<dbReference type="PANTHER" id="PTHR37042:SF4">
    <property type="entry name" value="OUTER MEMBRANE PROTEIN RV1973"/>
    <property type="match status" value="1"/>
</dbReference>